<comment type="similarity">
    <text evidence="8">Belongs to the Bfd family.</text>
</comment>
<sequence>MIICLCHRVSDRAIAQHAASGQDFDSLQMDTGVATGCGRCGDCARAVFETHCKPAAGACHLWDAGQWPAAVGA</sequence>
<evidence type="ECO:0000259" key="9">
    <source>
        <dbReference type="Pfam" id="PF04324"/>
    </source>
</evidence>
<dbReference type="GO" id="GO:0051537">
    <property type="term" value="F:2 iron, 2 sulfur cluster binding"/>
    <property type="evidence" value="ECO:0007669"/>
    <property type="project" value="UniProtKB-KW"/>
</dbReference>
<keyword evidence="2" id="KW-0001">2Fe-2S</keyword>
<dbReference type="PANTHER" id="PTHR37424">
    <property type="entry name" value="BACTERIOFERRITIN-ASSOCIATED FERREDOXIN"/>
    <property type="match status" value="1"/>
</dbReference>
<dbReference type="RefSeq" id="WP_182662797.1">
    <property type="nucleotide sequence ID" value="NZ_JACIVI010000001.1"/>
</dbReference>
<keyword evidence="5" id="KW-0408">Iron</keyword>
<keyword evidence="3" id="KW-0479">Metal-binding</keyword>
<dbReference type="InterPro" id="IPR041854">
    <property type="entry name" value="BFD-like_2Fe2S-bd_dom_sf"/>
</dbReference>
<dbReference type="InterPro" id="IPR007419">
    <property type="entry name" value="BFD-like_2Fe2S-bd_dom"/>
</dbReference>
<evidence type="ECO:0000256" key="3">
    <source>
        <dbReference type="ARBA" id="ARBA00022723"/>
    </source>
</evidence>
<dbReference type="GO" id="GO:0046872">
    <property type="term" value="F:metal ion binding"/>
    <property type="evidence" value="ECO:0007669"/>
    <property type="project" value="UniProtKB-KW"/>
</dbReference>
<evidence type="ECO:0000256" key="6">
    <source>
        <dbReference type="ARBA" id="ARBA00023014"/>
    </source>
</evidence>
<evidence type="ECO:0000256" key="2">
    <source>
        <dbReference type="ARBA" id="ARBA00022714"/>
    </source>
</evidence>
<evidence type="ECO:0000256" key="5">
    <source>
        <dbReference type="ARBA" id="ARBA00023004"/>
    </source>
</evidence>
<proteinExistence type="inferred from homology"/>
<dbReference type="Pfam" id="PF04324">
    <property type="entry name" value="Fer2_BFD"/>
    <property type="match status" value="1"/>
</dbReference>
<evidence type="ECO:0000313" key="11">
    <source>
        <dbReference type="Proteomes" id="UP000586093"/>
    </source>
</evidence>
<dbReference type="EMBL" id="JACIVI010000001">
    <property type="protein sequence ID" value="MBB1161764.1"/>
    <property type="molecule type" value="Genomic_DNA"/>
</dbReference>
<keyword evidence="4" id="KW-0249">Electron transport</keyword>
<dbReference type="Gene3D" id="1.10.10.1100">
    <property type="entry name" value="BFD-like [2Fe-2S]-binding domain"/>
    <property type="match status" value="1"/>
</dbReference>
<dbReference type="AlphaFoldDB" id="A0A839HUF9"/>
<evidence type="ECO:0000256" key="7">
    <source>
        <dbReference type="ARBA" id="ARBA00039386"/>
    </source>
</evidence>
<keyword evidence="11" id="KW-1185">Reference proteome</keyword>
<gene>
    <name evidence="10" type="ORF">H4F90_07215</name>
</gene>
<name>A0A839HUF9_9BURK</name>
<feature type="domain" description="BFD-like [2Fe-2S]-binding" evidence="9">
    <location>
        <begin position="2"/>
        <end position="49"/>
    </location>
</feature>
<organism evidence="10 11">
    <name type="scientific">Aquariibacter albus</name>
    <dbReference type="NCBI Taxonomy" id="2759899"/>
    <lineage>
        <taxon>Bacteria</taxon>
        <taxon>Pseudomonadati</taxon>
        <taxon>Pseudomonadota</taxon>
        <taxon>Betaproteobacteria</taxon>
        <taxon>Burkholderiales</taxon>
        <taxon>Sphaerotilaceae</taxon>
        <taxon>Aquariibacter</taxon>
    </lineage>
</organism>
<comment type="caution">
    <text evidence="10">The sequence shown here is derived from an EMBL/GenBank/DDBJ whole genome shotgun (WGS) entry which is preliminary data.</text>
</comment>
<evidence type="ECO:0000313" key="10">
    <source>
        <dbReference type="EMBL" id="MBB1161764.1"/>
    </source>
</evidence>
<evidence type="ECO:0000256" key="4">
    <source>
        <dbReference type="ARBA" id="ARBA00022982"/>
    </source>
</evidence>
<dbReference type="Proteomes" id="UP000586093">
    <property type="component" value="Unassembled WGS sequence"/>
</dbReference>
<dbReference type="InterPro" id="IPR052371">
    <property type="entry name" value="BFD-associated_ferredoxin"/>
</dbReference>
<dbReference type="PANTHER" id="PTHR37424:SF1">
    <property type="entry name" value="BACTERIOFERRITIN-ASSOCIATED FERREDOXIN"/>
    <property type="match status" value="1"/>
</dbReference>
<protein>
    <recommendedName>
        <fullName evidence="7">Bacterioferritin-associated ferredoxin</fullName>
    </recommendedName>
</protein>
<reference evidence="10 11" key="1">
    <citation type="submission" date="2020-08" db="EMBL/GenBank/DDBJ databases">
        <title>Aquariorum lacteus gen. nov., sp. nov., a new member of the family Comamonadaceae, isolated from freshwater aquarium.</title>
        <authorList>
            <person name="Chun S.-J."/>
        </authorList>
    </citation>
    <scope>NUCLEOTIDE SEQUENCE [LARGE SCALE GENOMIC DNA]</scope>
    <source>
        <strain evidence="10 11">SJAQ100</strain>
    </source>
</reference>
<evidence type="ECO:0000256" key="8">
    <source>
        <dbReference type="ARBA" id="ARBA00046332"/>
    </source>
</evidence>
<keyword evidence="6" id="KW-0411">Iron-sulfur</keyword>
<evidence type="ECO:0000256" key="1">
    <source>
        <dbReference type="ARBA" id="ARBA00022448"/>
    </source>
</evidence>
<accession>A0A839HUF9</accession>
<keyword evidence="1" id="KW-0813">Transport</keyword>